<dbReference type="Gene3D" id="3.30.1330.40">
    <property type="entry name" value="RutC-like"/>
    <property type="match status" value="1"/>
</dbReference>
<dbReference type="AlphaFoldDB" id="A0A4S3K6Z7"/>
<dbReference type="GO" id="GO:0005829">
    <property type="term" value="C:cytosol"/>
    <property type="evidence" value="ECO:0007669"/>
    <property type="project" value="TreeGrafter"/>
</dbReference>
<dbReference type="SUPFAM" id="SSF55298">
    <property type="entry name" value="YjgF-like"/>
    <property type="match status" value="1"/>
</dbReference>
<accession>A0A4S3K6Z7</accession>
<evidence type="ECO:0000256" key="1">
    <source>
        <dbReference type="ARBA" id="ARBA00010552"/>
    </source>
</evidence>
<gene>
    <name evidence="2" type="ORF">DFR24_3630</name>
</gene>
<reference evidence="2 3" key="1">
    <citation type="submission" date="2019-03" db="EMBL/GenBank/DDBJ databases">
        <title>Genomic Encyclopedia of Type Strains, Phase IV (KMG-IV): sequencing the most valuable type-strain genomes for metagenomic binning, comparative biology and taxonomic classification.</title>
        <authorList>
            <person name="Goeker M."/>
        </authorList>
    </citation>
    <scope>NUCLEOTIDE SEQUENCE [LARGE SCALE GENOMIC DNA]</scope>
    <source>
        <strain evidence="2 3">DSM 26377</strain>
    </source>
</reference>
<dbReference type="OrthoDB" id="9809792at2"/>
<sequence>MSKVVVQIPQDNPLWKSDHAAFEKYGYSPAVRAGGLLFIAGVVGFRPDGSVPESVAEQSELALQRAQELLRLEGLTMADLVEVVSYHVDLEKHLAAFMPAKERYFQEPFPTWTIIGIQALALPELKVEIRSVAALKT</sequence>
<name>A0A4S3K6Z7_9GAMM</name>
<comment type="caution">
    <text evidence="2">The sequence shown here is derived from an EMBL/GenBank/DDBJ whole genome shotgun (WGS) entry which is preliminary data.</text>
</comment>
<dbReference type="CDD" id="cd02198">
    <property type="entry name" value="YjgH_like"/>
    <property type="match status" value="1"/>
</dbReference>
<evidence type="ECO:0000313" key="3">
    <source>
        <dbReference type="Proteomes" id="UP000295341"/>
    </source>
</evidence>
<dbReference type="GO" id="GO:0019239">
    <property type="term" value="F:deaminase activity"/>
    <property type="evidence" value="ECO:0007669"/>
    <property type="project" value="TreeGrafter"/>
</dbReference>
<dbReference type="EMBL" id="SOBT01000010">
    <property type="protein sequence ID" value="TDU26601.1"/>
    <property type="molecule type" value="Genomic_DNA"/>
</dbReference>
<evidence type="ECO:0000313" key="2">
    <source>
        <dbReference type="EMBL" id="TDU26601.1"/>
    </source>
</evidence>
<dbReference type="Proteomes" id="UP000295341">
    <property type="component" value="Unassembled WGS sequence"/>
</dbReference>
<dbReference type="RefSeq" id="WP_133882790.1">
    <property type="nucleotide sequence ID" value="NZ_MWIN01000007.1"/>
</dbReference>
<proteinExistence type="inferred from homology"/>
<dbReference type="Pfam" id="PF01042">
    <property type="entry name" value="Ribonuc_L-PSP"/>
    <property type="match status" value="1"/>
</dbReference>
<dbReference type="InterPro" id="IPR038743">
    <property type="entry name" value="YjgH-like"/>
</dbReference>
<keyword evidence="3" id="KW-1185">Reference proteome</keyword>
<protein>
    <submittedName>
        <fullName evidence="2">Enamine deaminase RidA (YjgF/YER057c/UK114 family)</fullName>
    </submittedName>
</protein>
<dbReference type="PANTHER" id="PTHR11803:SF58">
    <property type="entry name" value="PROTEIN HMF1-RELATED"/>
    <property type="match status" value="1"/>
</dbReference>
<comment type="similarity">
    <text evidence="1">Belongs to the RutC family.</text>
</comment>
<dbReference type="InterPro" id="IPR035959">
    <property type="entry name" value="RutC-like_sf"/>
</dbReference>
<dbReference type="InterPro" id="IPR006175">
    <property type="entry name" value="YjgF/YER057c/UK114"/>
</dbReference>
<organism evidence="2 3">
    <name type="scientific">Panacagrimonas perspica</name>
    <dbReference type="NCBI Taxonomy" id="381431"/>
    <lineage>
        <taxon>Bacteria</taxon>
        <taxon>Pseudomonadati</taxon>
        <taxon>Pseudomonadota</taxon>
        <taxon>Gammaproteobacteria</taxon>
        <taxon>Nevskiales</taxon>
        <taxon>Nevskiaceae</taxon>
        <taxon>Panacagrimonas</taxon>
    </lineage>
</organism>
<dbReference type="PANTHER" id="PTHR11803">
    <property type="entry name" value="2-IMINOBUTANOATE/2-IMINOPROPANOATE DEAMINASE RIDA"/>
    <property type="match status" value="1"/>
</dbReference>